<evidence type="ECO:0000313" key="1">
    <source>
        <dbReference type="EMBL" id="PLC54563.1"/>
    </source>
</evidence>
<dbReference type="OrthoDB" id="9022072at2"/>
<proteinExistence type="predicted"/>
<sequence>MPFDDLKLFEGLDAVARAARSREPQELFAAVDQYACQFLQHSLCTVNRYDPATQRVMRLYSSNPTAYPVGGSKEKAGTDWARQVLIEQRMFVGEDEASIRLSFDDFEAIRALGLQSVINVPVVARDICLGTINFLMQHPGIHAAQIQGARLAALLATPGFMTVPTPEDGRSSS</sequence>
<dbReference type="AlphaFoldDB" id="A0A2N4UHR1"/>
<dbReference type="Proteomes" id="UP000234328">
    <property type="component" value="Unassembled WGS sequence"/>
</dbReference>
<comment type="caution">
    <text evidence="1">The sequence shown here is derived from an EMBL/GenBank/DDBJ whole genome shotgun (WGS) entry which is preliminary data.</text>
</comment>
<dbReference type="RefSeq" id="WP_102069332.1">
    <property type="nucleotide sequence ID" value="NZ_PDNV01000004.1"/>
</dbReference>
<dbReference type="SUPFAM" id="SSF55781">
    <property type="entry name" value="GAF domain-like"/>
    <property type="match status" value="1"/>
</dbReference>
<dbReference type="EMBL" id="PDNV01000004">
    <property type="protein sequence ID" value="PLC54563.1"/>
    <property type="molecule type" value="Genomic_DNA"/>
</dbReference>
<organism evidence="1 2">
    <name type="scientific">Pollutimonas nitritireducens</name>
    <dbReference type="NCBI Taxonomy" id="2045209"/>
    <lineage>
        <taxon>Bacteria</taxon>
        <taxon>Pseudomonadati</taxon>
        <taxon>Pseudomonadota</taxon>
        <taxon>Betaproteobacteria</taxon>
        <taxon>Burkholderiales</taxon>
        <taxon>Alcaligenaceae</taxon>
        <taxon>Pollutimonas</taxon>
    </lineage>
</organism>
<dbReference type="Gene3D" id="3.30.450.40">
    <property type="match status" value="1"/>
</dbReference>
<gene>
    <name evidence="1" type="ORF">CR155_07270</name>
</gene>
<dbReference type="InterPro" id="IPR029016">
    <property type="entry name" value="GAF-like_dom_sf"/>
</dbReference>
<name>A0A2N4UHR1_9BURK</name>
<keyword evidence="2" id="KW-1185">Reference proteome</keyword>
<reference evidence="1 2" key="1">
    <citation type="submission" date="2017-10" db="EMBL/GenBank/DDBJ databases">
        <title>Two draft genome sequences of Pusillimonas sp. strains isolated from a nitrate- and radionuclide-contaminated groundwater in Russia.</title>
        <authorList>
            <person name="Grouzdev D.S."/>
            <person name="Tourova T.P."/>
            <person name="Goeva M.A."/>
            <person name="Babich T.L."/>
            <person name="Sokolova D.S."/>
            <person name="Abdullin R."/>
            <person name="Poltaraus A.B."/>
            <person name="Toshchakov S.V."/>
            <person name="Nazina T.N."/>
        </authorList>
    </citation>
    <scope>NUCLEOTIDE SEQUENCE [LARGE SCALE GENOMIC DNA]</scope>
    <source>
        <strain evidence="1 2">JR1/69-2-13</strain>
    </source>
</reference>
<evidence type="ECO:0000313" key="2">
    <source>
        <dbReference type="Proteomes" id="UP000234328"/>
    </source>
</evidence>
<protein>
    <submittedName>
        <fullName evidence="1">GAF domain-containing protein</fullName>
    </submittedName>
</protein>
<accession>A0A2N4UHR1</accession>